<sequence>MKNMLQGTLIVGWLLLLATYSNGQSAAIVSMLDYSRENLSPGSVAKYIEEVTPIGNGGQVKLYSYPNKQLICSFAYSDVQRKIKEGTYIGYHPNGQISDSGYFNNNRKNGWYLQWYANGQLQSKTYYRQDMPADSSVEWHPNGSIKRLRICDENGNGNGEEFYDNGQPFGKGKIRNGQQHQKWNYQRSNGQPLMDVSFFEGDPISATCYNENGATFKENCYFKADPMFPGGNTAWVQYILQQLKYPEAGNGLSGMVKMKFDIDTKGRLSNFDVLATPGEAFSNAVKKLLEESPAWLPAMFINQPIVTSRIQEFYFRPN</sequence>
<evidence type="ECO:0000313" key="1">
    <source>
        <dbReference type="EMBL" id="QGW27441.1"/>
    </source>
</evidence>
<dbReference type="RefSeq" id="WP_157477222.1">
    <property type="nucleotide sequence ID" value="NZ_CP046566.1"/>
</dbReference>
<organism evidence="1 2">
    <name type="scientific">Phnomibacter ginsenosidimutans</name>
    <dbReference type="NCBI Taxonomy" id="2676868"/>
    <lineage>
        <taxon>Bacteria</taxon>
        <taxon>Pseudomonadati</taxon>
        <taxon>Bacteroidota</taxon>
        <taxon>Chitinophagia</taxon>
        <taxon>Chitinophagales</taxon>
        <taxon>Chitinophagaceae</taxon>
        <taxon>Phnomibacter</taxon>
    </lineage>
</organism>
<dbReference type="Proteomes" id="UP000426027">
    <property type="component" value="Chromosome"/>
</dbReference>
<dbReference type="Gene3D" id="3.30.1150.10">
    <property type="match status" value="1"/>
</dbReference>
<dbReference type="SUPFAM" id="SSF74653">
    <property type="entry name" value="TolA/TonB C-terminal domain"/>
    <property type="match status" value="1"/>
</dbReference>
<proteinExistence type="predicted"/>
<dbReference type="EMBL" id="CP046566">
    <property type="protein sequence ID" value="QGW27441.1"/>
    <property type="molecule type" value="Genomic_DNA"/>
</dbReference>
<dbReference type="Gene3D" id="2.20.110.10">
    <property type="entry name" value="Histone H3 K4-specific methyltransferase SET7/9 N-terminal domain"/>
    <property type="match status" value="2"/>
</dbReference>
<dbReference type="KEGG" id="fls:GLV81_04435"/>
<dbReference type="AlphaFoldDB" id="A0A6I6GY19"/>
<evidence type="ECO:0000313" key="2">
    <source>
        <dbReference type="Proteomes" id="UP000426027"/>
    </source>
</evidence>
<protein>
    <recommendedName>
        <fullName evidence="3">TonB C-terminal domain-containing protein</fullName>
    </recommendedName>
</protein>
<keyword evidence="2" id="KW-1185">Reference proteome</keyword>
<evidence type="ECO:0008006" key="3">
    <source>
        <dbReference type="Google" id="ProtNLM"/>
    </source>
</evidence>
<reference evidence="1 2" key="1">
    <citation type="submission" date="2019-11" db="EMBL/GenBank/DDBJ databases">
        <authorList>
            <person name="Im W.T."/>
        </authorList>
    </citation>
    <scope>NUCLEOTIDE SEQUENCE [LARGE SCALE GENOMIC DNA]</scope>
    <source>
        <strain evidence="1 2">SB-02</strain>
    </source>
</reference>
<name>A0A6I6GY19_9BACT</name>
<dbReference type="SUPFAM" id="SSF82185">
    <property type="entry name" value="Histone H3 K4-specific methyltransferase SET7/9 N-terminal domain"/>
    <property type="match status" value="1"/>
</dbReference>
<accession>A0A6I6GY19</accession>
<gene>
    <name evidence="1" type="ORF">GLV81_04435</name>
</gene>